<dbReference type="Proteomes" id="UP000002630">
    <property type="component" value="Linkage Group LG26"/>
</dbReference>
<accession>D8LTA9</accession>
<evidence type="ECO:0000313" key="1">
    <source>
        <dbReference type="EMBL" id="CBN77980.1"/>
    </source>
</evidence>
<proteinExistence type="predicted"/>
<dbReference type="AlphaFoldDB" id="D8LTA9"/>
<gene>
    <name evidence="1" type="ORF">Esi_0081_0080</name>
</gene>
<dbReference type="EMBL" id="FN649751">
    <property type="protein sequence ID" value="CBN77980.1"/>
    <property type="molecule type" value="Genomic_DNA"/>
</dbReference>
<keyword evidence="2" id="KW-1185">Reference proteome</keyword>
<reference evidence="1 2" key="1">
    <citation type="journal article" date="2010" name="Nature">
        <title>The Ectocarpus genome and the independent evolution of multicellularity in brown algae.</title>
        <authorList>
            <person name="Cock J.M."/>
            <person name="Sterck L."/>
            <person name="Rouze P."/>
            <person name="Scornet D."/>
            <person name="Allen A.E."/>
            <person name="Amoutzias G."/>
            <person name="Anthouard V."/>
            <person name="Artiguenave F."/>
            <person name="Aury J.M."/>
            <person name="Badger J.H."/>
            <person name="Beszteri B."/>
            <person name="Billiau K."/>
            <person name="Bonnet E."/>
            <person name="Bothwell J.H."/>
            <person name="Bowler C."/>
            <person name="Boyen C."/>
            <person name="Brownlee C."/>
            <person name="Carrano C.J."/>
            <person name="Charrier B."/>
            <person name="Cho G.Y."/>
            <person name="Coelho S.M."/>
            <person name="Collen J."/>
            <person name="Corre E."/>
            <person name="Da Silva C."/>
            <person name="Delage L."/>
            <person name="Delaroque N."/>
            <person name="Dittami S.M."/>
            <person name="Doulbeau S."/>
            <person name="Elias M."/>
            <person name="Farnham G."/>
            <person name="Gachon C.M."/>
            <person name="Gschloessl B."/>
            <person name="Heesch S."/>
            <person name="Jabbari K."/>
            <person name="Jubin C."/>
            <person name="Kawai H."/>
            <person name="Kimura K."/>
            <person name="Kloareg B."/>
            <person name="Kupper F.C."/>
            <person name="Lang D."/>
            <person name="Le Bail A."/>
            <person name="Leblanc C."/>
            <person name="Lerouge P."/>
            <person name="Lohr M."/>
            <person name="Lopez P.J."/>
            <person name="Martens C."/>
            <person name="Maumus F."/>
            <person name="Michel G."/>
            <person name="Miranda-Saavedra D."/>
            <person name="Morales J."/>
            <person name="Moreau H."/>
            <person name="Motomura T."/>
            <person name="Nagasato C."/>
            <person name="Napoli C.A."/>
            <person name="Nelson D.R."/>
            <person name="Nyvall-Collen P."/>
            <person name="Peters A.F."/>
            <person name="Pommier C."/>
            <person name="Potin P."/>
            <person name="Poulain J."/>
            <person name="Quesneville H."/>
            <person name="Read B."/>
            <person name="Rensing S.A."/>
            <person name="Ritter A."/>
            <person name="Rousvoal S."/>
            <person name="Samanta M."/>
            <person name="Samson G."/>
            <person name="Schroeder D.C."/>
            <person name="Segurens B."/>
            <person name="Strittmatter M."/>
            <person name="Tonon T."/>
            <person name="Tregear J.W."/>
            <person name="Valentin K."/>
            <person name="von Dassow P."/>
            <person name="Yamagishi T."/>
            <person name="Van de Peer Y."/>
            <person name="Wincker P."/>
        </authorList>
    </citation>
    <scope>NUCLEOTIDE SEQUENCE [LARGE SCALE GENOMIC DNA]</scope>
    <source>
        <strain evidence="2">Ec32 / CCAP1310/4</strain>
    </source>
</reference>
<name>D8LTA9_ECTSI</name>
<organism evidence="1 2">
    <name type="scientific">Ectocarpus siliculosus</name>
    <name type="common">Brown alga</name>
    <name type="synonym">Conferva siliculosa</name>
    <dbReference type="NCBI Taxonomy" id="2880"/>
    <lineage>
        <taxon>Eukaryota</taxon>
        <taxon>Sar</taxon>
        <taxon>Stramenopiles</taxon>
        <taxon>Ochrophyta</taxon>
        <taxon>PX clade</taxon>
        <taxon>Phaeophyceae</taxon>
        <taxon>Ectocarpales</taxon>
        <taxon>Ectocarpaceae</taxon>
        <taxon>Ectocarpus</taxon>
    </lineage>
</organism>
<protein>
    <submittedName>
        <fullName evidence="1">Uncharacterized protein</fullName>
    </submittedName>
</protein>
<dbReference type="EMBL" id="FN649047">
    <property type="protein sequence ID" value="CBN77980.1"/>
    <property type="molecule type" value="Genomic_DNA"/>
</dbReference>
<sequence length="218" mass="23946">MSVCAFLGQLFPRSARRNGGELRCMRRGLSLLDSRWKADVDRKRKATFASEDKGMVDAVLMGGFYLPSDSFAMVVEYLDHGTAVRSTPSSKSWWRTISGLPPASHIDTNIGKRLPWGELVTQLKTIKASNPLRAVARVTLGCRTKLGSFHNLGKVVGGVGLTHLDLTRSWGAKKLDFAALAKALPTLRGLAGSKEARGEKRKGYRRVPYNMVSWGLSL</sequence>
<dbReference type="InParanoid" id="D8LTA9"/>
<evidence type="ECO:0000313" key="2">
    <source>
        <dbReference type="Proteomes" id="UP000002630"/>
    </source>
</evidence>